<proteinExistence type="predicted"/>
<evidence type="ECO:0000256" key="1">
    <source>
        <dbReference type="SAM" id="SignalP"/>
    </source>
</evidence>
<comment type="caution">
    <text evidence="2">The sequence shown here is derived from an EMBL/GenBank/DDBJ whole genome shotgun (WGS) entry which is preliminary data.</text>
</comment>
<dbReference type="EMBL" id="JAUIRO010000003">
    <property type="protein sequence ID" value="KAK0722767.1"/>
    <property type="molecule type" value="Genomic_DNA"/>
</dbReference>
<reference evidence="2" key="1">
    <citation type="submission" date="2023-06" db="EMBL/GenBank/DDBJ databases">
        <title>Genome-scale phylogeny and comparative genomics of the fungal order Sordariales.</title>
        <authorList>
            <consortium name="Lawrence Berkeley National Laboratory"/>
            <person name="Hensen N."/>
            <person name="Bonometti L."/>
            <person name="Westerberg I."/>
            <person name="Brannstrom I.O."/>
            <person name="Guillou S."/>
            <person name="Cros-Aarteil S."/>
            <person name="Calhoun S."/>
            <person name="Haridas S."/>
            <person name="Kuo A."/>
            <person name="Mondo S."/>
            <person name="Pangilinan J."/>
            <person name="Riley R."/>
            <person name="LaButti K."/>
            <person name="Andreopoulos B."/>
            <person name="Lipzen A."/>
            <person name="Chen C."/>
            <person name="Yanf M."/>
            <person name="Daum C."/>
            <person name="Ng V."/>
            <person name="Clum A."/>
            <person name="Steindorff A."/>
            <person name="Ohm R."/>
            <person name="Martin F."/>
            <person name="Silar P."/>
            <person name="Natvig D."/>
            <person name="Lalanne C."/>
            <person name="Gautier V."/>
            <person name="Ament-velasquez S.L."/>
            <person name="Kruys A."/>
            <person name="Hutchinson M.I."/>
            <person name="Powell A.J."/>
            <person name="Barry K."/>
            <person name="Miller A.N."/>
            <person name="Grigoriev I.V."/>
            <person name="Debuchy R."/>
            <person name="Gladieux P."/>
            <person name="Thoren M.H."/>
            <person name="Johannesson H."/>
        </authorList>
    </citation>
    <scope>NUCLEOTIDE SEQUENCE</scope>
    <source>
        <strain evidence="2">SMH2392-1A</strain>
    </source>
</reference>
<organism evidence="2 3">
    <name type="scientific">Lasiosphaeria miniovina</name>
    <dbReference type="NCBI Taxonomy" id="1954250"/>
    <lineage>
        <taxon>Eukaryota</taxon>
        <taxon>Fungi</taxon>
        <taxon>Dikarya</taxon>
        <taxon>Ascomycota</taxon>
        <taxon>Pezizomycotina</taxon>
        <taxon>Sordariomycetes</taxon>
        <taxon>Sordariomycetidae</taxon>
        <taxon>Sordariales</taxon>
        <taxon>Lasiosphaeriaceae</taxon>
        <taxon>Lasiosphaeria</taxon>
    </lineage>
</organism>
<feature type="chain" id="PRO_5041266920" description="Secreted protein" evidence="1">
    <location>
        <begin position="30"/>
        <end position="111"/>
    </location>
</feature>
<name>A0AA40E2Q1_9PEZI</name>
<dbReference type="RefSeq" id="XP_060298691.1">
    <property type="nucleotide sequence ID" value="XM_060441691.1"/>
</dbReference>
<sequence>MGTISRPRTNFGCALVRLLNCIAARPGVALQQAPWTTGRVAGFEYHVQFFWATFGNMTTMFCWCGEHAQQSAASKPRVWIRVLVSVKSGIMVGDATLFHSIFHPLTNLRNK</sequence>
<gene>
    <name evidence="2" type="ORF">B0T26DRAFT_703901</name>
</gene>
<keyword evidence="3" id="KW-1185">Reference proteome</keyword>
<evidence type="ECO:0000313" key="3">
    <source>
        <dbReference type="Proteomes" id="UP001172101"/>
    </source>
</evidence>
<evidence type="ECO:0008006" key="4">
    <source>
        <dbReference type="Google" id="ProtNLM"/>
    </source>
</evidence>
<keyword evidence="1" id="KW-0732">Signal</keyword>
<dbReference type="GeneID" id="85324961"/>
<protein>
    <recommendedName>
        <fullName evidence="4">Secreted protein</fullName>
    </recommendedName>
</protein>
<dbReference type="Proteomes" id="UP001172101">
    <property type="component" value="Unassembled WGS sequence"/>
</dbReference>
<dbReference type="AlphaFoldDB" id="A0AA40E2Q1"/>
<accession>A0AA40E2Q1</accession>
<evidence type="ECO:0000313" key="2">
    <source>
        <dbReference type="EMBL" id="KAK0722767.1"/>
    </source>
</evidence>
<feature type="signal peptide" evidence="1">
    <location>
        <begin position="1"/>
        <end position="29"/>
    </location>
</feature>